<comment type="caution">
    <text evidence="10">The sequence shown here is derived from an EMBL/GenBank/DDBJ whole genome shotgun (WGS) entry which is preliminary data.</text>
</comment>
<keyword evidence="5 7" id="KW-0645">Protease</keyword>
<evidence type="ECO:0000256" key="6">
    <source>
        <dbReference type="ARBA" id="ARBA00022801"/>
    </source>
</evidence>
<dbReference type="InterPro" id="IPR019757">
    <property type="entry name" value="Pept_S26A_signal_pept_1_Lys-AS"/>
</dbReference>
<dbReference type="PROSITE" id="PS00761">
    <property type="entry name" value="SPASE_I_3"/>
    <property type="match status" value="1"/>
</dbReference>
<evidence type="ECO:0000259" key="9">
    <source>
        <dbReference type="Pfam" id="PF10502"/>
    </source>
</evidence>
<evidence type="ECO:0000256" key="4">
    <source>
        <dbReference type="ARBA" id="ARBA00013208"/>
    </source>
</evidence>
<protein>
    <recommendedName>
        <fullName evidence="4 7">Signal peptidase I</fullName>
        <ecNumber evidence="4 7">3.4.21.89</ecNumber>
    </recommendedName>
</protein>
<dbReference type="InterPro" id="IPR019533">
    <property type="entry name" value="Peptidase_S26"/>
</dbReference>
<dbReference type="InterPro" id="IPR019756">
    <property type="entry name" value="Pept_S26A_signal_pept_1_Ser-AS"/>
</dbReference>
<dbReference type="PANTHER" id="PTHR43390">
    <property type="entry name" value="SIGNAL PEPTIDASE I"/>
    <property type="match status" value="1"/>
</dbReference>
<organism evidence="10 11">
    <name type="scientific">Tumebacillus lipolyticus</name>
    <dbReference type="NCBI Taxonomy" id="1280370"/>
    <lineage>
        <taxon>Bacteria</taxon>
        <taxon>Bacillati</taxon>
        <taxon>Bacillota</taxon>
        <taxon>Bacilli</taxon>
        <taxon>Bacillales</taxon>
        <taxon>Alicyclobacillaceae</taxon>
        <taxon>Tumebacillus</taxon>
    </lineage>
</organism>
<feature type="domain" description="Peptidase S26" evidence="9">
    <location>
        <begin position="9"/>
        <end position="181"/>
    </location>
</feature>
<dbReference type="Proteomes" id="UP001597343">
    <property type="component" value="Unassembled WGS sequence"/>
</dbReference>
<evidence type="ECO:0000256" key="1">
    <source>
        <dbReference type="ARBA" id="ARBA00000677"/>
    </source>
</evidence>
<comment type="similarity">
    <text evidence="3 8">Belongs to the peptidase S26 family.</text>
</comment>
<dbReference type="PANTHER" id="PTHR43390:SF1">
    <property type="entry name" value="CHLOROPLAST PROCESSING PEPTIDASE"/>
    <property type="match status" value="1"/>
</dbReference>
<name>A0ABW4ZV89_9BACL</name>
<evidence type="ECO:0000313" key="11">
    <source>
        <dbReference type="Proteomes" id="UP001597343"/>
    </source>
</evidence>
<proteinExistence type="inferred from homology"/>
<dbReference type="InterPro" id="IPR000223">
    <property type="entry name" value="Pept_S26A_signal_pept_1"/>
</dbReference>
<evidence type="ECO:0000256" key="7">
    <source>
        <dbReference type="RuleBase" id="RU003993"/>
    </source>
</evidence>
<evidence type="ECO:0000256" key="3">
    <source>
        <dbReference type="ARBA" id="ARBA00009370"/>
    </source>
</evidence>
<comment type="subcellular location">
    <subcellularLocation>
        <location evidence="2">Cell membrane</location>
        <topology evidence="2">Single-pass type II membrane protein</topology>
    </subcellularLocation>
    <subcellularLocation>
        <location evidence="8">Membrane</location>
        <topology evidence="8">Single-pass type II membrane protein</topology>
    </subcellularLocation>
</comment>
<dbReference type="EMBL" id="JBHUIO010000005">
    <property type="protein sequence ID" value="MFD2169947.1"/>
    <property type="molecule type" value="Genomic_DNA"/>
</dbReference>
<dbReference type="GO" id="GO:0009003">
    <property type="term" value="F:signal peptidase activity"/>
    <property type="evidence" value="ECO:0007669"/>
    <property type="project" value="UniProtKB-EC"/>
</dbReference>
<evidence type="ECO:0000256" key="2">
    <source>
        <dbReference type="ARBA" id="ARBA00004401"/>
    </source>
</evidence>
<comment type="catalytic activity">
    <reaction evidence="1 7">
        <text>Cleavage of hydrophobic, N-terminal signal or leader sequences from secreted and periplasmic proteins.</text>
        <dbReference type="EC" id="3.4.21.89"/>
    </reaction>
</comment>
<reference evidence="11" key="1">
    <citation type="journal article" date="2019" name="Int. J. Syst. Evol. Microbiol.">
        <title>The Global Catalogue of Microorganisms (GCM) 10K type strain sequencing project: providing services to taxonomists for standard genome sequencing and annotation.</title>
        <authorList>
            <consortium name="The Broad Institute Genomics Platform"/>
            <consortium name="The Broad Institute Genome Sequencing Center for Infectious Disease"/>
            <person name="Wu L."/>
            <person name="Ma J."/>
        </authorList>
    </citation>
    <scope>NUCLEOTIDE SEQUENCE [LARGE SCALE GENOMIC DNA]</scope>
    <source>
        <strain evidence="11">CGMCC 1.13574</strain>
    </source>
</reference>
<dbReference type="Gene3D" id="2.10.109.10">
    <property type="entry name" value="Umud Fragment, subunit A"/>
    <property type="match status" value="1"/>
</dbReference>
<dbReference type="PRINTS" id="PR00727">
    <property type="entry name" value="LEADERPTASE"/>
</dbReference>
<keyword evidence="11" id="KW-1185">Reference proteome</keyword>
<dbReference type="InterPro" id="IPR036286">
    <property type="entry name" value="LexA/Signal_pep-like_sf"/>
</dbReference>
<evidence type="ECO:0000256" key="8">
    <source>
        <dbReference type="RuleBase" id="RU362042"/>
    </source>
</evidence>
<evidence type="ECO:0000256" key="5">
    <source>
        <dbReference type="ARBA" id="ARBA00022670"/>
    </source>
</evidence>
<dbReference type="PROSITE" id="PS00501">
    <property type="entry name" value="SPASE_I_1"/>
    <property type="match status" value="1"/>
</dbReference>
<dbReference type="SUPFAM" id="SSF51306">
    <property type="entry name" value="LexA/Signal peptidase"/>
    <property type="match status" value="1"/>
</dbReference>
<dbReference type="InterPro" id="IPR019758">
    <property type="entry name" value="Pept_S26A_signal_pept_1_CS"/>
</dbReference>
<dbReference type="PROSITE" id="PS00760">
    <property type="entry name" value="SPASE_I_2"/>
    <property type="match status" value="1"/>
</dbReference>
<dbReference type="RefSeq" id="WP_386045492.1">
    <property type="nucleotide sequence ID" value="NZ_JBHUIO010000005.1"/>
</dbReference>
<evidence type="ECO:0000313" key="10">
    <source>
        <dbReference type="EMBL" id="MFD2169947.1"/>
    </source>
</evidence>
<accession>A0ABW4ZV89</accession>
<dbReference type="NCBIfam" id="TIGR02227">
    <property type="entry name" value="sigpep_I_bact"/>
    <property type="match status" value="1"/>
</dbReference>
<dbReference type="Pfam" id="PF10502">
    <property type="entry name" value="Peptidase_S26"/>
    <property type="match status" value="1"/>
</dbReference>
<dbReference type="CDD" id="cd06530">
    <property type="entry name" value="S26_SPase_I"/>
    <property type="match status" value="1"/>
</dbReference>
<sequence>MKKMMKEIRSWVFSIGLALVLAMMIGVFVFQPTEVLGHSMDPTLQDQQRIYVSKLSHTFNYEPEYGDIVIIDSRVDRERTFKDDLLDNPLIRLFQDAEEGRNYVKRVIGKPGDVLEFRDHKVYRNGEELQEPYIKEAMLYTSDEKLVVPDEHVFVMGDNRNNSKDSRQIGFIPLSHVLGKKIF</sequence>
<dbReference type="EC" id="3.4.21.89" evidence="4 7"/>
<keyword evidence="6 7" id="KW-0378">Hydrolase</keyword>
<gene>
    <name evidence="10" type="primary">lepB</name>
    <name evidence="10" type="ORF">ACFSOY_08060</name>
</gene>